<evidence type="ECO:0000313" key="4">
    <source>
        <dbReference type="Proteomes" id="UP000266841"/>
    </source>
</evidence>
<sequence length="539" mass="57801">ERQSGLWGGSLKPLAQQQQRQQRSSRSQRQPAFKQQRSAAASRQARQEDSSDNPQNLLGTNAAPTTSPFAVHQGQGTRTVHPHTNVTFRPRPQPAKSGSDGVSQGQDRRARNSGNRARDRAASRRRPGRGRPAPSHPAAAGRPRRPGPAGPPPAPRGRRPAPPAPSAGAVRPEMGREVQRTRRVPRAARHGERAAERGRAGTVGGEAEGGEEEGTAGGPRPAADWAPKADVSVLDYAGVFLAHALTPSCALAHIIKMIQVPSWDERLAELTEYLRCHGTTNVSTSNRGGKLGSWVRIQRRLYKSGKLSQDKAEKLNAIGFDFAPKNVQKTFDERFEEILAYKAEHGDSNVPMSHTTLGKFVANLRARKPKLSRDKVVRLDSIGFQWNPGKGKVNNRRKDMSKNPNRKPKSEVINVNTLVPDTVKAQGAESDVSLRVLAATSLVARAGAGAERGGLDGDLERARRDDGEGPDDGTADVGMHDNLDEIRAATATAGMAGVMGAEEIERIAGMSADEAMAAVAGGDAGLRTGADDFSHIQMI</sequence>
<dbReference type="InterPro" id="IPR005114">
    <property type="entry name" value="Helicase_assoc"/>
</dbReference>
<reference evidence="3 4" key="1">
    <citation type="journal article" date="2012" name="Genome Biol.">
        <title>Genome and low-iron response of an oceanic diatom adapted to chronic iron limitation.</title>
        <authorList>
            <person name="Lommer M."/>
            <person name="Specht M."/>
            <person name="Roy A.S."/>
            <person name="Kraemer L."/>
            <person name="Andreson R."/>
            <person name="Gutowska M.A."/>
            <person name="Wolf J."/>
            <person name="Bergner S.V."/>
            <person name="Schilhabel M.B."/>
            <person name="Klostermeier U.C."/>
            <person name="Beiko R.G."/>
            <person name="Rosenstiel P."/>
            <person name="Hippler M."/>
            <person name="Laroche J."/>
        </authorList>
    </citation>
    <scope>NUCLEOTIDE SEQUENCE [LARGE SCALE GENOMIC DNA]</scope>
    <source>
        <strain evidence="3 4">CCMP1005</strain>
    </source>
</reference>
<feature type="domain" description="Helicase-associated" evidence="2">
    <location>
        <begin position="329"/>
        <end position="384"/>
    </location>
</feature>
<dbReference type="PANTHER" id="PTHR33418:SF1">
    <property type="entry name" value="HELICASE-ASSOCIATED DOMAIN-CONTAINING PROTEIN"/>
    <property type="match status" value="1"/>
</dbReference>
<feature type="compositionally biased region" description="Pro residues" evidence="1">
    <location>
        <begin position="146"/>
        <end position="165"/>
    </location>
</feature>
<dbReference type="PANTHER" id="PTHR33418">
    <property type="entry name" value="HELICASE-ASSOCIATED"/>
    <property type="match status" value="1"/>
</dbReference>
<gene>
    <name evidence="3" type="ORF">THAOC_04697</name>
</gene>
<feature type="region of interest" description="Disordered" evidence="1">
    <location>
        <begin position="388"/>
        <end position="410"/>
    </location>
</feature>
<feature type="region of interest" description="Disordered" evidence="1">
    <location>
        <begin position="1"/>
        <end position="223"/>
    </location>
</feature>
<proteinExistence type="predicted"/>
<keyword evidence="4" id="KW-1185">Reference proteome</keyword>
<dbReference type="Pfam" id="PF03457">
    <property type="entry name" value="HA"/>
    <property type="match status" value="2"/>
</dbReference>
<comment type="caution">
    <text evidence="3">The sequence shown here is derived from an EMBL/GenBank/DDBJ whole genome shotgun (WGS) entry which is preliminary data.</text>
</comment>
<name>K0T4M7_THAOC</name>
<feature type="region of interest" description="Disordered" evidence="1">
    <location>
        <begin position="450"/>
        <end position="478"/>
    </location>
</feature>
<feature type="domain" description="Helicase-associated" evidence="2">
    <location>
        <begin position="262"/>
        <end position="320"/>
    </location>
</feature>
<dbReference type="AlphaFoldDB" id="K0T4M7"/>
<dbReference type="EMBL" id="AGNL01004317">
    <property type="protein sequence ID" value="EJK73668.1"/>
    <property type="molecule type" value="Genomic_DNA"/>
</dbReference>
<protein>
    <recommendedName>
        <fullName evidence="2">Helicase-associated domain-containing protein</fullName>
    </recommendedName>
</protein>
<feature type="compositionally biased region" description="Polar residues" evidence="1">
    <location>
        <begin position="52"/>
        <end position="87"/>
    </location>
</feature>
<organism evidence="3 4">
    <name type="scientific">Thalassiosira oceanica</name>
    <name type="common">Marine diatom</name>
    <dbReference type="NCBI Taxonomy" id="159749"/>
    <lineage>
        <taxon>Eukaryota</taxon>
        <taxon>Sar</taxon>
        <taxon>Stramenopiles</taxon>
        <taxon>Ochrophyta</taxon>
        <taxon>Bacillariophyta</taxon>
        <taxon>Coscinodiscophyceae</taxon>
        <taxon>Thalassiosirophycidae</taxon>
        <taxon>Thalassiosirales</taxon>
        <taxon>Thalassiosiraceae</taxon>
        <taxon>Thalassiosira</taxon>
    </lineage>
</organism>
<feature type="compositionally biased region" description="Low complexity" evidence="1">
    <location>
        <begin position="130"/>
        <end position="141"/>
    </location>
</feature>
<evidence type="ECO:0000259" key="2">
    <source>
        <dbReference type="Pfam" id="PF03457"/>
    </source>
</evidence>
<feature type="compositionally biased region" description="Low complexity" evidence="1">
    <location>
        <begin position="16"/>
        <end position="44"/>
    </location>
</feature>
<feature type="compositionally biased region" description="Basic and acidic residues" evidence="1">
    <location>
        <begin position="189"/>
        <end position="199"/>
    </location>
</feature>
<dbReference type="Proteomes" id="UP000266841">
    <property type="component" value="Unassembled WGS sequence"/>
</dbReference>
<feature type="non-terminal residue" evidence="3">
    <location>
        <position position="1"/>
    </location>
</feature>
<dbReference type="OrthoDB" id="498381at2759"/>
<accession>K0T4M7</accession>
<feature type="compositionally biased region" description="Basic and acidic residues" evidence="1">
    <location>
        <begin position="106"/>
        <end position="122"/>
    </location>
</feature>
<feature type="compositionally biased region" description="Basic and acidic residues" evidence="1">
    <location>
        <begin position="453"/>
        <end position="467"/>
    </location>
</feature>
<evidence type="ECO:0000313" key="3">
    <source>
        <dbReference type="EMBL" id="EJK73668.1"/>
    </source>
</evidence>
<dbReference type="Gene3D" id="6.10.140.530">
    <property type="match status" value="2"/>
</dbReference>
<evidence type="ECO:0000256" key="1">
    <source>
        <dbReference type="SAM" id="MobiDB-lite"/>
    </source>
</evidence>